<dbReference type="Proteomes" id="UP001303473">
    <property type="component" value="Unassembled WGS sequence"/>
</dbReference>
<dbReference type="Gene3D" id="1.25.40.10">
    <property type="entry name" value="Tetratricopeptide repeat domain"/>
    <property type="match status" value="2"/>
</dbReference>
<accession>A0AAN6NLQ0</accession>
<dbReference type="EMBL" id="MU853753">
    <property type="protein sequence ID" value="KAK3945942.1"/>
    <property type="molecule type" value="Genomic_DNA"/>
</dbReference>
<feature type="repeat" description="PPR" evidence="2">
    <location>
        <begin position="702"/>
        <end position="736"/>
    </location>
</feature>
<dbReference type="PANTHER" id="PTHR47941">
    <property type="entry name" value="PENTATRICOPEPTIDE REPEAT-CONTAINING PROTEIN 3, MITOCHONDRIAL"/>
    <property type="match status" value="1"/>
</dbReference>
<dbReference type="NCBIfam" id="TIGR00756">
    <property type="entry name" value="PPR"/>
    <property type="match status" value="2"/>
</dbReference>
<evidence type="ECO:0000256" key="3">
    <source>
        <dbReference type="SAM" id="Coils"/>
    </source>
</evidence>
<keyword evidence="6" id="KW-1185">Reference proteome</keyword>
<dbReference type="AlphaFoldDB" id="A0AAN6NLQ0"/>
<proteinExistence type="predicted"/>
<evidence type="ECO:0000256" key="2">
    <source>
        <dbReference type="PROSITE-ProRule" id="PRU00708"/>
    </source>
</evidence>
<organism evidence="5 6">
    <name type="scientific">Diplogelasinospora grovesii</name>
    <dbReference type="NCBI Taxonomy" id="303347"/>
    <lineage>
        <taxon>Eukaryota</taxon>
        <taxon>Fungi</taxon>
        <taxon>Dikarya</taxon>
        <taxon>Ascomycota</taxon>
        <taxon>Pezizomycotina</taxon>
        <taxon>Sordariomycetes</taxon>
        <taxon>Sordariomycetidae</taxon>
        <taxon>Sordariales</taxon>
        <taxon>Diplogelasinosporaceae</taxon>
        <taxon>Diplogelasinospora</taxon>
    </lineage>
</organism>
<evidence type="ECO:0008006" key="7">
    <source>
        <dbReference type="Google" id="ProtNLM"/>
    </source>
</evidence>
<feature type="region of interest" description="Disordered" evidence="4">
    <location>
        <begin position="1"/>
        <end position="75"/>
    </location>
</feature>
<gene>
    <name evidence="5" type="ORF">QBC46DRAFT_248670</name>
</gene>
<feature type="repeat" description="PPR" evidence="2">
    <location>
        <begin position="442"/>
        <end position="476"/>
    </location>
</feature>
<evidence type="ECO:0000256" key="4">
    <source>
        <dbReference type="SAM" id="MobiDB-lite"/>
    </source>
</evidence>
<feature type="region of interest" description="Disordered" evidence="4">
    <location>
        <begin position="133"/>
        <end position="159"/>
    </location>
</feature>
<dbReference type="PROSITE" id="PS51375">
    <property type="entry name" value="PPR"/>
    <property type="match status" value="3"/>
</dbReference>
<keyword evidence="1" id="KW-0677">Repeat</keyword>
<sequence>MGSLHTSTTPGEDPFAALANSLPSEKPVAVVRNPGEDDPFTPVVSAPTDRTSTRKGRNKPIIQKYEPYPDLSHKRIKQYEPYPERPHKRGHIWPEVQKELKSERSFDSFNYPSTDRDFWDKFDELWGESDVDASILPAKSPQPRKKVREDPRTPAQKKRLRNDTTTQFVRLMNMTAPEKQVAAKNRFNRWKRDFSDIMMDDTTPRKKGQARPKKKDTAWRDLRWLLRFEKVPAMREAWQEQTLERRELIWTWVMATALRNTSPDVALSVLEATFEENVAPFYAVRDCMKFLARHSSTLTAPEGKPAYNGALANLLLHMLRASSQRYIQLQQHDIYLISKELDSEKLAELYQELSNYQHPLHTYTKLQFAGRLAKDMKQKQFAFEILRDMIREDALDLNTPHGAALCTSILAFSEEDSKNVENLPAARAQLYEGLLQLGLRPNLINFTAIIRNLCLSRNLGTAWQVYEMMREQGIEPDLHVYSTLLNGAKLVGSMGSIGKITREALAKDIGGPILWNDILHALFLASLAEARARHIKPPRVMPAFRPMVQAYTKFFKMEPLQTLALSDLSHHLKEDKEVTELYEWQSLLAKVTPLLESLPADRELLEPGADTLGIMLIGYVKGFSKAYNIIAFYSHFRKLLKSGDPVAVRLVQEKGTLVHDIVIKALLEWNGMLRVALDVVSDMLKDATAAASSTSSLHPAPSVHTWSILLNGFMFHKQHEQGERILHMMRDHGIEPNVVTWNTLTAGYAREQKVTKTVGALQRLEKAGHKADDFTMRAFSYLANREGALTMMEAMVEKRKKRLEEEEERKGRGLGVGELGMQREAMSIEDELRQMESQVEDNIAETMNGEMNGEEEQEQQRGGPLYDTPVWEEEV</sequence>
<evidence type="ECO:0000256" key="1">
    <source>
        <dbReference type="ARBA" id="ARBA00022737"/>
    </source>
</evidence>
<evidence type="ECO:0000313" key="5">
    <source>
        <dbReference type="EMBL" id="KAK3945942.1"/>
    </source>
</evidence>
<dbReference type="Pfam" id="PF13041">
    <property type="entry name" value="PPR_2"/>
    <property type="match status" value="2"/>
</dbReference>
<keyword evidence="3" id="KW-0175">Coiled coil</keyword>
<feature type="repeat" description="PPR" evidence="2">
    <location>
        <begin position="737"/>
        <end position="771"/>
    </location>
</feature>
<reference evidence="6" key="1">
    <citation type="journal article" date="2023" name="Mol. Phylogenet. Evol.">
        <title>Genome-scale phylogeny and comparative genomics of the fungal order Sordariales.</title>
        <authorList>
            <person name="Hensen N."/>
            <person name="Bonometti L."/>
            <person name="Westerberg I."/>
            <person name="Brannstrom I.O."/>
            <person name="Guillou S."/>
            <person name="Cros-Aarteil S."/>
            <person name="Calhoun S."/>
            <person name="Haridas S."/>
            <person name="Kuo A."/>
            <person name="Mondo S."/>
            <person name="Pangilinan J."/>
            <person name="Riley R."/>
            <person name="LaButti K."/>
            <person name="Andreopoulos B."/>
            <person name="Lipzen A."/>
            <person name="Chen C."/>
            <person name="Yan M."/>
            <person name="Daum C."/>
            <person name="Ng V."/>
            <person name="Clum A."/>
            <person name="Steindorff A."/>
            <person name="Ohm R.A."/>
            <person name="Martin F."/>
            <person name="Silar P."/>
            <person name="Natvig D.O."/>
            <person name="Lalanne C."/>
            <person name="Gautier V."/>
            <person name="Ament-Velasquez S.L."/>
            <person name="Kruys A."/>
            <person name="Hutchinson M.I."/>
            <person name="Powell A.J."/>
            <person name="Barry K."/>
            <person name="Miller A.N."/>
            <person name="Grigoriev I.V."/>
            <person name="Debuchy R."/>
            <person name="Gladieux P."/>
            <person name="Hiltunen Thoren M."/>
            <person name="Johannesson H."/>
        </authorList>
    </citation>
    <scope>NUCLEOTIDE SEQUENCE [LARGE SCALE GENOMIC DNA]</scope>
    <source>
        <strain evidence="6">CBS 340.73</strain>
    </source>
</reference>
<name>A0AAN6NLQ0_9PEZI</name>
<feature type="region of interest" description="Disordered" evidence="4">
    <location>
        <begin position="848"/>
        <end position="875"/>
    </location>
</feature>
<dbReference type="InterPro" id="IPR011990">
    <property type="entry name" value="TPR-like_helical_dom_sf"/>
</dbReference>
<feature type="coiled-coil region" evidence="3">
    <location>
        <begin position="789"/>
        <end position="845"/>
    </location>
</feature>
<protein>
    <recommendedName>
        <fullName evidence="7">Pentatricopeptide repeat-containing protein</fullName>
    </recommendedName>
</protein>
<evidence type="ECO:0000313" key="6">
    <source>
        <dbReference type="Proteomes" id="UP001303473"/>
    </source>
</evidence>
<comment type="caution">
    <text evidence="5">The sequence shown here is derived from an EMBL/GenBank/DDBJ whole genome shotgun (WGS) entry which is preliminary data.</text>
</comment>
<feature type="compositionally biased region" description="Polar residues" evidence="4">
    <location>
        <begin position="1"/>
        <end position="10"/>
    </location>
</feature>
<dbReference type="InterPro" id="IPR002885">
    <property type="entry name" value="PPR_rpt"/>
</dbReference>